<dbReference type="EC" id="2.7.1.170" evidence="1"/>
<evidence type="ECO:0000313" key="2">
    <source>
        <dbReference type="Proteomes" id="UP001257277"/>
    </source>
</evidence>
<dbReference type="Pfam" id="PF03702">
    <property type="entry name" value="AnmK"/>
    <property type="match status" value="1"/>
</dbReference>
<accession>A0ABU3LK63</accession>
<dbReference type="InterPro" id="IPR043129">
    <property type="entry name" value="ATPase_NBD"/>
</dbReference>
<comment type="caution">
    <text evidence="1">The sequence shown here is derived from an EMBL/GenBank/DDBJ whole genome shotgun (WGS) entry which is preliminary data.</text>
</comment>
<name>A0ABU3LK63_9FLAO</name>
<reference evidence="1 2" key="1">
    <citation type="submission" date="2023-09" db="EMBL/GenBank/DDBJ databases">
        <title>Novel taxa isolated from Blanes Bay.</title>
        <authorList>
            <person name="Rey-Velasco X."/>
            <person name="Lucena T."/>
        </authorList>
    </citation>
    <scope>NUCLEOTIDE SEQUENCE [LARGE SCALE GENOMIC DNA]</scope>
    <source>
        <strain evidence="1 2">S356</strain>
    </source>
</reference>
<keyword evidence="2" id="KW-1185">Reference proteome</keyword>
<dbReference type="RefSeq" id="WP_349242719.1">
    <property type="nucleotide sequence ID" value="NZ_JAVTTO010000005.1"/>
</dbReference>
<evidence type="ECO:0000313" key="1">
    <source>
        <dbReference type="EMBL" id="MDT7833468.1"/>
    </source>
</evidence>
<dbReference type="SUPFAM" id="SSF53067">
    <property type="entry name" value="Actin-like ATPase domain"/>
    <property type="match status" value="1"/>
</dbReference>
<protein>
    <submittedName>
        <fullName evidence="1">Anhydro-N-acetylmuramic acid kinase</fullName>
        <ecNumber evidence="1">2.7.1.170</ecNumber>
    </submittedName>
</protein>
<dbReference type="Gene3D" id="3.30.420.40">
    <property type="match status" value="2"/>
</dbReference>
<dbReference type="Proteomes" id="UP001257277">
    <property type="component" value="Unassembled WGS sequence"/>
</dbReference>
<dbReference type="GO" id="GO:0016301">
    <property type="term" value="F:kinase activity"/>
    <property type="evidence" value="ECO:0007669"/>
    <property type="project" value="UniProtKB-KW"/>
</dbReference>
<gene>
    <name evidence="1" type="ORF">RQM59_13860</name>
</gene>
<keyword evidence="1" id="KW-0418">Kinase</keyword>
<proteinExistence type="predicted"/>
<dbReference type="PANTHER" id="PTHR30605:SF0">
    <property type="entry name" value="ANHYDRO-N-ACETYLMURAMIC ACID KINASE"/>
    <property type="match status" value="1"/>
</dbReference>
<dbReference type="EMBL" id="JAVTTO010000005">
    <property type="protein sequence ID" value="MDT7833468.1"/>
    <property type="molecule type" value="Genomic_DNA"/>
</dbReference>
<organism evidence="1 2">
    <name type="scientific">Asprobacillus argus</name>
    <dbReference type="NCBI Taxonomy" id="3076534"/>
    <lineage>
        <taxon>Bacteria</taxon>
        <taxon>Pseudomonadati</taxon>
        <taxon>Bacteroidota</taxon>
        <taxon>Flavobacteriia</taxon>
        <taxon>Flavobacteriales</taxon>
        <taxon>Flavobacteriaceae</taxon>
        <taxon>Asprobacillus</taxon>
    </lineage>
</organism>
<sequence>MHDDSTSIIGLMSGTSLDGLDAVYVKFNKRDSKDYKIIACHTFEYTDQIYQKLKNGIHKTKEDLKNLDRDFAQYIGNTVNEFIKSYEISDVDFIASHGHTIFHEPAKGLTLQIGSGQEISNVTNTRVVCDFRTQDVLLGGQGAPLVPIGDKFLFSNYGACLNLGGFANVSFDQNKERIAFDICPVNIVLNHYSKKIGLAYDESGRVASSGQVYNELLQVLNDLNFYKLEPPRSLGYEWVLENIFPLIDSYKISVQDILSTYVEHIAIQLSVVLKSKSSILVTGGGAFNTFLMKRVTHYTGQQFEKPLAEIINYKEALIFAFLGLLRMEGKVNCLKSVTGAKKNHSSGVIFNPNNT</sequence>
<dbReference type="InterPro" id="IPR005338">
    <property type="entry name" value="Anhydro_N_Ac-Mur_kinase"/>
</dbReference>
<dbReference type="PANTHER" id="PTHR30605">
    <property type="entry name" value="ANHYDRO-N-ACETYLMURAMIC ACID KINASE"/>
    <property type="match status" value="1"/>
</dbReference>
<keyword evidence="1" id="KW-0808">Transferase</keyword>
<dbReference type="NCBIfam" id="NF007144">
    <property type="entry name" value="PRK09585.2-3"/>
    <property type="match status" value="1"/>
</dbReference>